<accession>A0A9P9BQG6</accession>
<evidence type="ECO:0000256" key="11">
    <source>
        <dbReference type="SAM" id="Coils"/>
    </source>
</evidence>
<evidence type="ECO:0000313" key="14">
    <source>
        <dbReference type="Proteomes" id="UP000756346"/>
    </source>
</evidence>
<feature type="region of interest" description="Disordered" evidence="12">
    <location>
        <begin position="20"/>
        <end position="123"/>
    </location>
</feature>
<proteinExistence type="inferred from homology"/>
<evidence type="ECO:0000256" key="1">
    <source>
        <dbReference type="ARBA" id="ARBA00007472"/>
    </source>
</evidence>
<evidence type="ECO:0000256" key="4">
    <source>
        <dbReference type="ARBA" id="ARBA00022946"/>
    </source>
</evidence>
<keyword evidence="2 10" id="KW-0812">Transmembrane</keyword>
<evidence type="ECO:0000256" key="10">
    <source>
        <dbReference type="RuleBase" id="RU364128"/>
    </source>
</evidence>
<dbReference type="PANTHER" id="PTHR31961:SF3">
    <property type="entry name" value="SENSITIVE TO HIGH EXPRESSION PROTEIN 9, MITOCHONDRIAL"/>
    <property type="match status" value="1"/>
</dbReference>
<keyword evidence="6 11" id="KW-0175">Coiled coil</keyword>
<comment type="function">
    <text evidence="9">Required for the maintenance of the structure of the mitochondrial inner membrane. Involved in mitochondrial morphology. Causes growth arrest when highly overexpressed.</text>
</comment>
<dbReference type="Proteomes" id="UP000756346">
    <property type="component" value="Unassembled WGS sequence"/>
</dbReference>
<evidence type="ECO:0000256" key="8">
    <source>
        <dbReference type="ARBA" id="ARBA00023136"/>
    </source>
</evidence>
<comment type="subunit">
    <text evidence="10">Homooligomer.</text>
</comment>
<comment type="similarity">
    <text evidence="1 10">Belongs to the SHE9 family.</text>
</comment>
<dbReference type="OrthoDB" id="5595506at2759"/>
<keyword evidence="14" id="KW-1185">Reference proteome</keyword>
<keyword evidence="4 10" id="KW-0809">Transit peptide</keyword>
<dbReference type="RefSeq" id="XP_046012523.1">
    <property type="nucleotide sequence ID" value="XM_046156752.1"/>
</dbReference>
<evidence type="ECO:0000256" key="12">
    <source>
        <dbReference type="SAM" id="MobiDB-lite"/>
    </source>
</evidence>
<dbReference type="GO" id="GO:0005743">
    <property type="term" value="C:mitochondrial inner membrane"/>
    <property type="evidence" value="ECO:0007669"/>
    <property type="project" value="UniProtKB-SubCell"/>
</dbReference>
<evidence type="ECO:0000256" key="6">
    <source>
        <dbReference type="ARBA" id="ARBA00023054"/>
    </source>
</evidence>
<comment type="caution">
    <text evidence="13">The sequence shown here is derived from an EMBL/GenBank/DDBJ whole genome shotgun (WGS) entry which is preliminary data.</text>
</comment>
<keyword evidence="3 10" id="KW-0999">Mitochondrion inner membrane</keyword>
<evidence type="ECO:0000256" key="7">
    <source>
        <dbReference type="ARBA" id="ARBA00023128"/>
    </source>
</evidence>
<gene>
    <name evidence="13" type="ORF">B0I36DRAFT_349019</name>
</gene>
<organism evidence="13 14">
    <name type="scientific">Microdochium trichocladiopsis</name>
    <dbReference type="NCBI Taxonomy" id="1682393"/>
    <lineage>
        <taxon>Eukaryota</taxon>
        <taxon>Fungi</taxon>
        <taxon>Dikarya</taxon>
        <taxon>Ascomycota</taxon>
        <taxon>Pezizomycotina</taxon>
        <taxon>Sordariomycetes</taxon>
        <taxon>Xylariomycetidae</taxon>
        <taxon>Xylariales</taxon>
        <taxon>Microdochiaceae</taxon>
        <taxon>Microdochium</taxon>
    </lineage>
</organism>
<dbReference type="GeneID" id="70186298"/>
<reference evidence="13" key="1">
    <citation type="journal article" date="2021" name="Nat. Commun.">
        <title>Genetic determinants of endophytism in the Arabidopsis root mycobiome.</title>
        <authorList>
            <person name="Mesny F."/>
            <person name="Miyauchi S."/>
            <person name="Thiergart T."/>
            <person name="Pickel B."/>
            <person name="Atanasova L."/>
            <person name="Karlsson M."/>
            <person name="Huettel B."/>
            <person name="Barry K.W."/>
            <person name="Haridas S."/>
            <person name="Chen C."/>
            <person name="Bauer D."/>
            <person name="Andreopoulos W."/>
            <person name="Pangilinan J."/>
            <person name="LaButti K."/>
            <person name="Riley R."/>
            <person name="Lipzen A."/>
            <person name="Clum A."/>
            <person name="Drula E."/>
            <person name="Henrissat B."/>
            <person name="Kohler A."/>
            <person name="Grigoriev I.V."/>
            <person name="Martin F.M."/>
            <person name="Hacquard S."/>
        </authorList>
    </citation>
    <scope>NUCLEOTIDE SEQUENCE</scope>
    <source>
        <strain evidence="13">MPI-CAGE-CH-0230</strain>
    </source>
</reference>
<name>A0A9P9BQG6_9PEZI</name>
<evidence type="ECO:0000313" key="13">
    <source>
        <dbReference type="EMBL" id="KAH7030843.1"/>
    </source>
</evidence>
<evidence type="ECO:0000256" key="9">
    <source>
        <dbReference type="ARBA" id="ARBA00024807"/>
    </source>
</evidence>
<dbReference type="PANTHER" id="PTHR31961">
    <property type="entry name" value="SENSITIVE TO HIGH EXPRESSION PROTEIN 9, MITOCHONDRIAL"/>
    <property type="match status" value="1"/>
</dbReference>
<feature type="compositionally biased region" description="Polar residues" evidence="12">
    <location>
        <begin position="79"/>
        <end position="98"/>
    </location>
</feature>
<dbReference type="Pfam" id="PF05546">
    <property type="entry name" value="She9_MDM33"/>
    <property type="match status" value="1"/>
</dbReference>
<feature type="transmembrane region" description="Helical" evidence="10">
    <location>
        <begin position="276"/>
        <end position="296"/>
    </location>
</feature>
<keyword evidence="5 10" id="KW-1133">Transmembrane helix</keyword>
<evidence type="ECO:0000256" key="3">
    <source>
        <dbReference type="ARBA" id="ARBA00022792"/>
    </source>
</evidence>
<feature type="coiled-coil region" evidence="11">
    <location>
        <begin position="231"/>
        <end position="258"/>
    </location>
</feature>
<keyword evidence="8 10" id="KW-0472">Membrane</keyword>
<comment type="subcellular location">
    <subcellularLocation>
        <location evidence="10">Mitochondrion inner membrane</location>
        <topology evidence="10">Multi-pass membrane protein</topology>
    </subcellularLocation>
</comment>
<dbReference type="InterPro" id="IPR008839">
    <property type="entry name" value="MDM33_fungi"/>
</dbReference>
<feature type="compositionally biased region" description="Basic and acidic residues" evidence="12">
    <location>
        <begin position="58"/>
        <end position="72"/>
    </location>
</feature>
<feature type="transmembrane region" description="Helical" evidence="10">
    <location>
        <begin position="443"/>
        <end position="466"/>
    </location>
</feature>
<keyword evidence="7 10" id="KW-0496">Mitochondrion</keyword>
<protein>
    <recommendedName>
        <fullName evidence="10">Sensitive to high expression protein 9, mitochondrial</fullName>
    </recommendedName>
</protein>
<sequence>MPSPPSLIRSRVQQGILQQCLFSSGQPPRQPSHGVEANHDRAQESAAASRRPPPTDFDFEHLKPQIPERKPIEPISPSKAVSESVDSGSSGTNQTTPPRATDVKPTTSREEDPKLPSAIQSKTSPVAESLSRFIDRAQTTLFAASQRINELTGYTGIETLKERITTLEDSLDKAQKHLHDTRLKYKAAVAERAATQREVTTLLARQKTWTPMDFERFTMLYRQDHELEASVADNAAALEEAEREAERLNRELSSGILARYHEEQIWSDKIRRMSTWGTWGLMAVNIFLFLVLQFGAEPWRRQRLVKGFEEKVREALAHERELMQAHRPGTSQAAAAAAAAAPVVAAPATAVTEVEQTKTTAVPAEVASKPEEPAIINSQAGPALVSSTQPSATFTSTFTSLHKNLVPTSWDEFFDPEHWRAAASELSSMQTVVTLRMRDVSLIALEGAAAGAAAAVASFALMFLLVSRA</sequence>
<evidence type="ECO:0000256" key="2">
    <source>
        <dbReference type="ARBA" id="ARBA00022692"/>
    </source>
</evidence>
<dbReference type="AlphaFoldDB" id="A0A9P9BQG6"/>
<dbReference type="GO" id="GO:0007007">
    <property type="term" value="P:inner mitochondrial membrane organization"/>
    <property type="evidence" value="ECO:0007669"/>
    <property type="project" value="TreeGrafter"/>
</dbReference>
<evidence type="ECO:0000256" key="5">
    <source>
        <dbReference type="ARBA" id="ARBA00022989"/>
    </source>
</evidence>
<dbReference type="EMBL" id="JAGTJQ010000005">
    <property type="protein sequence ID" value="KAH7030843.1"/>
    <property type="molecule type" value="Genomic_DNA"/>
</dbReference>